<name>A0AAW1NFS4_SAPOF</name>
<dbReference type="SUPFAM" id="SSF50630">
    <property type="entry name" value="Acid proteases"/>
    <property type="match status" value="1"/>
</dbReference>
<dbReference type="PANTHER" id="PTHR47967:SF123">
    <property type="entry name" value="ASPARTIC PROTEINASE NEPENTHESIN-1-LIKE"/>
    <property type="match status" value="1"/>
</dbReference>
<evidence type="ECO:0000313" key="8">
    <source>
        <dbReference type="Proteomes" id="UP001443914"/>
    </source>
</evidence>
<dbReference type="AlphaFoldDB" id="A0AAW1NFS4"/>
<dbReference type="InterPro" id="IPR032799">
    <property type="entry name" value="TAXi_C"/>
</dbReference>
<evidence type="ECO:0000256" key="2">
    <source>
        <dbReference type="ARBA" id="ARBA00022670"/>
    </source>
</evidence>
<dbReference type="InterPro" id="IPR051708">
    <property type="entry name" value="Plant_Aspart_Prot_A1"/>
</dbReference>
<keyword evidence="4" id="KW-0378">Hydrolase</keyword>
<dbReference type="InterPro" id="IPR032861">
    <property type="entry name" value="TAXi_N"/>
</dbReference>
<dbReference type="PANTHER" id="PTHR47967">
    <property type="entry name" value="OS07G0603500 PROTEIN-RELATED"/>
    <property type="match status" value="1"/>
</dbReference>
<dbReference type="GO" id="GO:0005576">
    <property type="term" value="C:extracellular region"/>
    <property type="evidence" value="ECO:0007669"/>
    <property type="project" value="TreeGrafter"/>
</dbReference>
<evidence type="ECO:0000256" key="3">
    <source>
        <dbReference type="ARBA" id="ARBA00022750"/>
    </source>
</evidence>
<keyword evidence="8" id="KW-1185">Reference proteome</keyword>
<dbReference type="CDD" id="cd05476">
    <property type="entry name" value="pepsin_A_like_plant"/>
    <property type="match status" value="1"/>
</dbReference>
<dbReference type="Proteomes" id="UP001443914">
    <property type="component" value="Unassembled WGS sequence"/>
</dbReference>
<sequence length="469" mass="53633">MVNSQIYFQCTLDTKIPNGLTLKMIHRDLPDSPIYRANLTDKERMKNYIKMSGAKVKFHEMSVVSKNKSSISIQPNRATIRPTMTEQYYQYMIQVRIGTFENEYPTSKLHHLNVDTGGGLIWTQCEAAGDKHFYQVDPLYPAYRSSTYQQFSCNNCPPDSKCKGNVCIIELKHDYNTKLSAIAAVEVFTLATEGGHSQSFSNIIFGCGIDMQDFKEKEGNFPDNKVSGTIGMGYGFYGFMEQTQLIFGGIFSYCLQPIITASYSSPITPMYLRFGNDALPQTKTGWMSTPVYRYQQSTSYYLILEAISVDSWKLNIDPYLFRINDDGSGGFVIDSGTTLTYIMKRAYLVFKLAIRNFIKQNNNNVHEMRKPELGYDLCYTRAKRPKTVNVPTVTFHFSNNADYVIPTTDTFFVSTSSGHRHPWEMYCMNFLPSDEMSYLGVFHHANKRIIYDTRNSLLHFKPADCSLEN</sequence>
<proteinExistence type="inferred from homology"/>
<evidence type="ECO:0000256" key="1">
    <source>
        <dbReference type="ARBA" id="ARBA00007447"/>
    </source>
</evidence>
<protein>
    <recommendedName>
        <fullName evidence="6">Peptidase A1 domain-containing protein</fullName>
    </recommendedName>
</protein>
<evidence type="ECO:0000313" key="7">
    <source>
        <dbReference type="EMBL" id="KAK9757372.1"/>
    </source>
</evidence>
<dbReference type="GO" id="GO:0004190">
    <property type="term" value="F:aspartic-type endopeptidase activity"/>
    <property type="evidence" value="ECO:0007669"/>
    <property type="project" value="UniProtKB-KW"/>
</dbReference>
<accession>A0AAW1NFS4</accession>
<keyword evidence="3" id="KW-0064">Aspartyl protease</keyword>
<evidence type="ECO:0000256" key="4">
    <source>
        <dbReference type="ARBA" id="ARBA00022801"/>
    </source>
</evidence>
<dbReference type="GO" id="GO:0006508">
    <property type="term" value="P:proteolysis"/>
    <property type="evidence" value="ECO:0007669"/>
    <property type="project" value="UniProtKB-KW"/>
</dbReference>
<dbReference type="InterPro" id="IPR033121">
    <property type="entry name" value="PEPTIDASE_A1"/>
</dbReference>
<dbReference type="EMBL" id="JBDFQZ010000001">
    <property type="protein sequence ID" value="KAK9757372.1"/>
    <property type="molecule type" value="Genomic_DNA"/>
</dbReference>
<dbReference type="PROSITE" id="PS51767">
    <property type="entry name" value="PEPTIDASE_A1"/>
    <property type="match status" value="1"/>
</dbReference>
<comment type="caution">
    <text evidence="7">The sequence shown here is derived from an EMBL/GenBank/DDBJ whole genome shotgun (WGS) entry which is preliminary data.</text>
</comment>
<comment type="similarity">
    <text evidence="1">Belongs to the peptidase A1 family.</text>
</comment>
<gene>
    <name evidence="7" type="ORF">RND81_01G158000</name>
</gene>
<keyword evidence="2" id="KW-0645">Protease</keyword>
<reference evidence="7" key="1">
    <citation type="submission" date="2024-03" db="EMBL/GenBank/DDBJ databases">
        <title>WGS assembly of Saponaria officinalis var. Norfolk2.</title>
        <authorList>
            <person name="Jenkins J."/>
            <person name="Shu S."/>
            <person name="Grimwood J."/>
            <person name="Barry K."/>
            <person name="Goodstein D."/>
            <person name="Schmutz J."/>
            <person name="Leebens-Mack J."/>
            <person name="Osbourn A."/>
        </authorList>
    </citation>
    <scope>NUCLEOTIDE SEQUENCE [LARGE SCALE GENOMIC DNA]</scope>
    <source>
        <strain evidence="7">JIC</strain>
    </source>
</reference>
<feature type="domain" description="Peptidase A1" evidence="6">
    <location>
        <begin position="91"/>
        <end position="461"/>
    </location>
</feature>
<keyword evidence="5" id="KW-0325">Glycoprotein</keyword>
<dbReference type="PROSITE" id="PS00141">
    <property type="entry name" value="ASP_PROTEASE"/>
    <property type="match status" value="1"/>
</dbReference>
<dbReference type="InterPro" id="IPR001969">
    <property type="entry name" value="Aspartic_peptidase_AS"/>
</dbReference>
<dbReference type="Pfam" id="PF14543">
    <property type="entry name" value="TAXi_N"/>
    <property type="match status" value="1"/>
</dbReference>
<dbReference type="Gene3D" id="2.40.70.10">
    <property type="entry name" value="Acid Proteases"/>
    <property type="match status" value="2"/>
</dbReference>
<organism evidence="7 8">
    <name type="scientific">Saponaria officinalis</name>
    <name type="common">Common soapwort</name>
    <name type="synonym">Lychnis saponaria</name>
    <dbReference type="NCBI Taxonomy" id="3572"/>
    <lineage>
        <taxon>Eukaryota</taxon>
        <taxon>Viridiplantae</taxon>
        <taxon>Streptophyta</taxon>
        <taxon>Embryophyta</taxon>
        <taxon>Tracheophyta</taxon>
        <taxon>Spermatophyta</taxon>
        <taxon>Magnoliopsida</taxon>
        <taxon>eudicotyledons</taxon>
        <taxon>Gunneridae</taxon>
        <taxon>Pentapetalae</taxon>
        <taxon>Caryophyllales</taxon>
        <taxon>Caryophyllaceae</taxon>
        <taxon>Caryophylleae</taxon>
        <taxon>Saponaria</taxon>
    </lineage>
</organism>
<dbReference type="Pfam" id="PF14541">
    <property type="entry name" value="TAXi_C"/>
    <property type="match status" value="1"/>
</dbReference>
<evidence type="ECO:0000259" key="6">
    <source>
        <dbReference type="PROSITE" id="PS51767"/>
    </source>
</evidence>
<dbReference type="InterPro" id="IPR034161">
    <property type="entry name" value="Pepsin-like_plant"/>
</dbReference>
<dbReference type="InterPro" id="IPR021109">
    <property type="entry name" value="Peptidase_aspartic_dom_sf"/>
</dbReference>
<evidence type="ECO:0000256" key="5">
    <source>
        <dbReference type="ARBA" id="ARBA00023180"/>
    </source>
</evidence>